<protein>
    <recommendedName>
        <fullName evidence="3">PiggyBac transposable element-derived protein 4 C-terminal zinc-ribbon domain-containing protein</fullName>
    </recommendedName>
</protein>
<dbReference type="Proteomes" id="UP001235939">
    <property type="component" value="Chromosome 07"/>
</dbReference>
<evidence type="ECO:0000313" key="2">
    <source>
        <dbReference type="Proteomes" id="UP001235939"/>
    </source>
</evidence>
<accession>A0ABY6KMA7</accession>
<sequence>MINITIFCLPQIEMSVESEPKKRKRCYVCPTVTFSTTQIICYKCRKHICQHNARLSSTEAVPADRYYKGHFDQTEKGRLVYTSNHS</sequence>
<reference evidence="1 2" key="1">
    <citation type="submission" date="2022-01" db="EMBL/GenBank/DDBJ databases">
        <title>A chromosomal length assembly of Cordylochernes scorpioides.</title>
        <authorList>
            <person name="Zeh D."/>
            <person name="Zeh J."/>
        </authorList>
    </citation>
    <scope>NUCLEOTIDE SEQUENCE [LARGE SCALE GENOMIC DNA]</scope>
    <source>
        <strain evidence="1">IN4F17</strain>
        <tissue evidence="1">Whole Body</tissue>
    </source>
</reference>
<dbReference type="EMBL" id="CP092869">
    <property type="protein sequence ID" value="UYV69986.1"/>
    <property type="molecule type" value="Genomic_DNA"/>
</dbReference>
<proteinExistence type="predicted"/>
<organism evidence="1 2">
    <name type="scientific">Cordylochernes scorpioides</name>
    <dbReference type="NCBI Taxonomy" id="51811"/>
    <lineage>
        <taxon>Eukaryota</taxon>
        <taxon>Metazoa</taxon>
        <taxon>Ecdysozoa</taxon>
        <taxon>Arthropoda</taxon>
        <taxon>Chelicerata</taxon>
        <taxon>Arachnida</taxon>
        <taxon>Pseudoscorpiones</taxon>
        <taxon>Cheliferoidea</taxon>
        <taxon>Chernetidae</taxon>
        <taxon>Cordylochernes</taxon>
    </lineage>
</organism>
<evidence type="ECO:0008006" key="3">
    <source>
        <dbReference type="Google" id="ProtNLM"/>
    </source>
</evidence>
<keyword evidence="2" id="KW-1185">Reference proteome</keyword>
<name>A0ABY6KMA7_9ARAC</name>
<gene>
    <name evidence="1" type="ORF">LAZ67_7001383</name>
</gene>
<evidence type="ECO:0000313" key="1">
    <source>
        <dbReference type="EMBL" id="UYV69986.1"/>
    </source>
</evidence>